<sequence>MNEQVLYNLLSGRFDETYDKTRDFMKGHLRLWARKGMPLCNLVRFWLF</sequence>
<protein>
    <submittedName>
        <fullName evidence="1">Uncharacterized protein</fullName>
    </submittedName>
</protein>
<reference evidence="1" key="1">
    <citation type="submission" date="2014-09" db="EMBL/GenBank/DDBJ databases">
        <authorList>
            <person name="Magalhaes I.L.F."/>
            <person name="Oliveira U."/>
            <person name="Santos F.R."/>
            <person name="Vidigal T.H.D.A."/>
            <person name="Brescovit A.D."/>
            <person name="Santos A.J."/>
        </authorList>
    </citation>
    <scope>NUCLEOTIDE SEQUENCE</scope>
    <source>
        <tissue evidence="1">Shoot tissue taken approximately 20 cm above the soil surface</tissue>
    </source>
</reference>
<dbReference type="AlphaFoldDB" id="A0A0A8ZH59"/>
<evidence type="ECO:0000313" key="1">
    <source>
        <dbReference type="EMBL" id="JAD38739.1"/>
    </source>
</evidence>
<reference evidence="1" key="2">
    <citation type="journal article" date="2015" name="Data Brief">
        <title>Shoot transcriptome of the giant reed, Arundo donax.</title>
        <authorList>
            <person name="Barrero R.A."/>
            <person name="Guerrero F.D."/>
            <person name="Moolhuijzen P."/>
            <person name="Goolsby J.A."/>
            <person name="Tidwell J."/>
            <person name="Bellgard S.E."/>
            <person name="Bellgard M.I."/>
        </authorList>
    </citation>
    <scope>NUCLEOTIDE SEQUENCE</scope>
    <source>
        <tissue evidence="1">Shoot tissue taken approximately 20 cm above the soil surface</tissue>
    </source>
</reference>
<accession>A0A0A8ZH59</accession>
<dbReference type="EMBL" id="GBRH01259156">
    <property type="protein sequence ID" value="JAD38739.1"/>
    <property type="molecule type" value="Transcribed_RNA"/>
</dbReference>
<name>A0A0A8ZH59_ARUDO</name>
<organism evidence="1">
    <name type="scientific">Arundo donax</name>
    <name type="common">Giant reed</name>
    <name type="synonym">Donax arundinaceus</name>
    <dbReference type="NCBI Taxonomy" id="35708"/>
    <lineage>
        <taxon>Eukaryota</taxon>
        <taxon>Viridiplantae</taxon>
        <taxon>Streptophyta</taxon>
        <taxon>Embryophyta</taxon>
        <taxon>Tracheophyta</taxon>
        <taxon>Spermatophyta</taxon>
        <taxon>Magnoliopsida</taxon>
        <taxon>Liliopsida</taxon>
        <taxon>Poales</taxon>
        <taxon>Poaceae</taxon>
        <taxon>PACMAD clade</taxon>
        <taxon>Arundinoideae</taxon>
        <taxon>Arundineae</taxon>
        <taxon>Arundo</taxon>
    </lineage>
</organism>
<proteinExistence type="predicted"/>